<evidence type="ECO:0000256" key="1">
    <source>
        <dbReference type="PIRSR" id="PIRSR600246-1"/>
    </source>
</evidence>
<evidence type="ECO:0000313" key="3">
    <source>
        <dbReference type="EMBL" id="CCM01487.1"/>
    </source>
</evidence>
<accession>J4HW18</accession>
<dbReference type="CDD" id="cd04514">
    <property type="entry name" value="Taspase1_like"/>
    <property type="match status" value="1"/>
</dbReference>
<dbReference type="SUPFAM" id="SSF56235">
    <property type="entry name" value="N-terminal nucleophile aminohydrolases (Ntn hydrolases)"/>
    <property type="match status" value="1"/>
</dbReference>
<dbReference type="PANTHER" id="PTHR10188:SF8">
    <property type="entry name" value="THREONINE ASPARTASE 1"/>
    <property type="match status" value="1"/>
</dbReference>
<dbReference type="HOGENOM" id="CLU_021603_5_0_1"/>
<keyword evidence="4" id="KW-1185">Reference proteome</keyword>
<dbReference type="PANTHER" id="PTHR10188">
    <property type="entry name" value="L-ASPARAGINASE"/>
    <property type="match status" value="1"/>
</dbReference>
<organism evidence="3 4">
    <name type="scientific">Fibroporia radiculosa</name>
    <dbReference type="NCBI Taxonomy" id="599839"/>
    <lineage>
        <taxon>Eukaryota</taxon>
        <taxon>Fungi</taxon>
        <taxon>Dikarya</taxon>
        <taxon>Basidiomycota</taxon>
        <taxon>Agaricomycotina</taxon>
        <taxon>Agaricomycetes</taxon>
        <taxon>Polyporales</taxon>
        <taxon>Fibroporiaceae</taxon>
        <taxon>Fibroporia</taxon>
    </lineage>
</organism>
<dbReference type="Gene3D" id="3.60.20.30">
    <property type="entry name" value="(Glycosyl)asparaginase"/>
    <property type="match status" value="1"/>
</dbReference>
<gene>
    <name evidence="3" type="ORF">FIBRA_03541</name>
</gene>
<dbReference type="EMBL" id="HE797034">
    <property type="protein sequence ID" value="CCM01487.1"/>
    <property type="molecule type" value="Genomic_DNA"/>
</dbReference>
<dbReference type="Pfam" id="PF01112">
    <property type="entry name" value="Asparaginase_2"/>
    <property type="match status" value="1"/>
</dbReference>
<evidence type="ECO:0008006" key="5">
    <source>
        <dbReference type="Google" id="ProtNLM"/>
    </source>
</evidence>
<evidence type="ECO:0000256" key="2">
    <source>
        <dbReference type="PIRSR" id="PIRSR600246-3"/>
    </source>
</evidence>
<feature type="site" description="Cleavage; by autolysis" evidence="2">
    <location>
        <begin position="148"/>
        <end position="149"/>
    </location>
</feature>
<dbReference type="GO" id="GO:0004298">
    <property type="term" value="F:threonine-type endopeptidase activity"/>
    <property type="evidence" value="ECO:0007669"/>
    <property type="project" value="InterPro"/>
</dbReference>
<dbReference type="Proteomes" id="UP000006352">
    <property type="component" value="Unassembled WGS sequence"/>
</dbReference>
<evidence type="ECO:0000313" key="4">
    <source>
        <dbReference type="Proteomes" id="UP000006352"/>
    </source>
</evidence>
<dbReference type="GO" id="GO:0051604">
    <property type="term" value="P:protein maturation"/>
    <property type="evidence" value="ECO:0007669"/>
    <property type="project" value="TreeGrafter"/>
</dbReference>
<proteinExistence type="predicted"/>
<feature type="active site" description="Nucleophile" evidence="1">
    <location>
        <position position="149"/>
    </location>
</feature>
<dbReference type="InterPro" id="IPR037464">
    <property type="entry name" value="Taspase1"/>
</dbReference>
<protein>
    <recommendedName>
        <fullName evidence="5">Asparaginase</fullName>
    </recommendedName>
</protein>
<dbReference type="InterPro" id="IPR000246">
    <property type="entry name" value="Peptidase_T2"/>
</dbReference>
<dbReference type="OrthoDB" id="77601at2759"/>
<dbReference type="InterPro" id="IPR029055">
    <property type="entry name" value="Ntn_hydrolases_N"/>
</dbReference>
<dbReference type="STRING" id="599839.J4HW18"/>
<dbReference type="GO" id="GO:0005737">
    <property type="term" value="C:cytoplasm"/>
    <property type="evidence" value="ECO:0007669"/>
    <property type="project" value="TreeGrafter"/>
</dbReference>
<name>J4HW18_9APHY</name>
<dbReference type="GeneID" id="24096398"/>
<reference evidence="3 4" key="1">
    <citation type="journal article" date="2012" name="Appl. Environ. Microbiol.">
        <title>Short-read sequencing for genomic analysis of the brown rot fungus Fibroporia radiculosa.</title>
        <authorList>
            <person name="Tang J.D."/>
            <person name="Perkins A.D."/>
            <person name="Sonstegard T.S."/>
            <person name="Schroeder S.G."/>
            <person name="Burgess S.C."/>
            <person name="Diehl S.V."/>
        </authorList>
    </citation>
    <scope>NUCLEOTIDE SEQUENCE [LARGE SCALE GENOMIC DNA]</scope>
    <source>
        <strain evidence="3 4">TFFH 294</strain>
    </source>
</reference>
<sequence>MLLEDAECLNAGYGSNLTQDGEVECDASIITGNDTAFGSVGAVSGIQNPIRLARAILDYSLKPDPLGRIPPMMLVSSGALSFARSQNLDPVSPHQLISPRARKEWERWSLELTNAKMEMPHDTTGIDAANTYSPEHRTERISIHALQDTVGAIAWSTGGAPCAGVSSGGLLLKSSGRVGEPYMEQVVGPSGTTASQSVAWRAVYLVVINALVGAGEYIIQAALARSLSDALGSSSEGDTHEIIQQVLDQYVHVDRRPDVNTIPDIGMLVFTEEESLDGYATPRLWCAFTTESMAVAYASSIDSKPKVKLLHEVTYALTEP</sequence>
<dbReference type="AlphaFoldDB" id="J4HW18"/>
<dbReference type="InParanoid" id="J4HW18"/>
<dbReference type="RefSeq" id="XP_012180770.1">
    <property type="nucleotide sequence ID" value="XM_012325380.1"/>
</dbReference>